<evidence type="ECO:0000313" key="2">
    <source>
        <dbReference type="EMBL" id="NDK88257.1"/>
    </source>
</evidence>
<organism evidence="2 3">
    <name type="scientific">Gordonia desulfuricans</name>
    <dbReference type="NCBI Taxonomy" id="89051"/>
    <lineage>
        <taxon>Bacteria</taxon>
        <taxon>Bacillati</taxon>
        <taxon>Actinomycetota</taxon>
        <taxon>Actinomycetes</taxon>
        <taxon>Mycobacteriales</taxon>
        <taxon>Gordoniaceae</taxon>
        <taxon>Gordonia</taxon>
    </lineage>
</organism>
<dbReference type="RefSeq" id="WP_059036884.1">
    <property type="nucleotide sequence ID" value="NZ_JAADZU010000003.1"/>
</dbReference>
<dbReference type="SUPFAM" id="SSF88697">
    <property type="entry name" value="PUA domain-like"/>
    <property type="match status" value="1"/>
</dbReference>
<dbReference type="Pfam" id="PF02190">
    <property type="entry name" value="LON_substr_bdg"/>
    <property type="match status" value="1"/>
</dbReference>
<reference evidence="2 3" key="1">
    <citation type="submission" date="2020-01" db="EMBL/GenBank/DDBJ databases">
        <title>Investigation of new actinobacteria for the biodesulphurisation of diesel fuel.</title>
        <authorList>
            <person name="Athi Narayanan S.M."/>
        </authorList>
    </citation>
    <scope>NUCLEOTIDE SEQUENCE [LARGE SCALE GENOMIC DNA]</scope>
    <source>
        <strain evidence="2 3">213E</strain>
    </source>
</reference>
<dbReference type="Gene3D" id="2.30.130.40">
    <property type="entry name" value="LON domain-like"/>
    <property type="match status" value="1"/>
</dbReference>
<evidence type="ECO:0000259" key="1">
    <source>
        <dbReference type="PROSITE" id="PS51787"/>
    </source>
</evidence>
<accession>A0A7K3LL45</accession>
<evidence type="ECO:0000313" key="3">
    <source>
        <dbReference type="Proteomes" id="UP000466307"/>
    </source>
</evidence>
<keyword evidence="3" id="KW-1185">Reference proteome</keyword>
<protein>
    <submittedName>
        <fullName evidence="2">Peptidase S16</fullName>
    </submittedName>
</protein>
<dbReference type="PROSITE" id="PS51787">
    <property type="entry name" value="LON_N"/>
    <property type="match status" value="1"/>
</dbReference>
<dbReference type="EMBL" id="JAADZU010000003">
    <property type="protein sequence ID" value="NDK88257.1"/>
    <property type="molecule type" value="Genomic_DNA"/>
</dbReference>
<dbReference type="PANTHER" id="PTHR46732">
    <property type="entry name" value="ATP-DEPENDENT PROTEASE LA (LON) DOMAIN PROTEIN"/>
    <property type="match status" value="1"/>
</dbReference>
<proteinExistence type="predicted"/>
<feature type="domain" description="Lon N-terminal" evidence="1">
    <location>
        <begin position="1"/>
        <end position="200"/>
    </location>
</feature>
<dbReference type="SMART" id="SM00464">
    <property type="entry name" value="LON"/>
    <property type="match status" value="1"/>
</dbReference>
<dbReference type="InterPro" id="IPR003111">
    <property type="entry name" value="Lon_prtase_N"/>
</dbReference>
<dbReference type="PANTHER" id="PTHR46732:SF8">
    <property type="entry name" value="ATP-DEPENDENT PROTEASE LA (LON) DOMAIN PROTEIN"/>
    <property type="match status" value="1"/>
</dbReference>
<dbReference type="AlphaFoldDB" id="A0A7K3LL45"/>
<gene>
    <name evidence="2" type="ORF">GYA93_01460</name>
</gene>
<dbReference type="Proteomes" id="UP000466307">
    <property type="component" value="Unassembled WGS sequence"/>
</dbReference>
<dbReference type="InterPro" id="IPR015947">
    <property type="entry name" value="PUA-like_sf"/>
</dbReference>
<dbReference type="InterPro" id="IPR046336">
    <property type="entry name" value="Lon_prtase_N_sf"/>
</dbReference>
<name>A0A7K3LL45_9ACTN</name>
<comment type="caution">
    <text evidence="2">The sequence shown here is derived from an EMBL/GenBank/DDBJ whole genome shotgun (WGS) entry which is preliminary data.</text>
</comment>
<sequence>MFPLGSALLPGEQLPLRIFEPRYRRMLDDVTRTAGDDQRPSGFGVVLIARGHEVGGGEERYDVGTFATIDQLVTDPGTGQSTLTCVGRWRFVVEEWLPDDPYPRARIRRLSEPADDPTLVPGLLDVGARIRELVEETFTARGVPIDDDVPRFDADDLAAVGVYGWAARLPIGSADRQTLLEADDPATRARVLDDAVETLIARIRFGA</sequence>